<evidence type="ECO:0000256" key="1">
    <source>
        <dbReference type="SAM" id="MobiDB-lite"/>
    </source>
</evidence>
<feature type="region of interest" description="Disordered" evidence="1">
    <location>
        <begin position="48"/>
        <end position="69"/>
    </location>
</feature>
<dbReference type="EMBL" id="JBEFKJ010000004">
    <property type="protein sequence ID" value="KAL2046290.1"/>
    <property type="molecule type" value="Genomic_DNA"/>
</dbReference>
<name>A0ABR4AM49_9LECA</name>
<proteinExistence type="predicted"/>
<sequence length="108" mass="11559">MLEKQSNYSPWEIGRHCLLLPDVLSHLPIHCGIGSSLLETALSHSDISSSVRRPETTGSLHSLRQNGPPYNTGGPGAFSRLIGSTIPNSAAKRTLFVVVGRSIVLSVI</sequence>
<comment type="caution">
    <text evidence="2">The sequence shown here is derived from an EMBL/GenBank/DDBJ whole genome shotgun (WGS) entry which is preliminary data.</text>
</comment>
<reference evidence="2 3" key="1">
    <citation type="submission" date="2024-09" db="EMBL/GenBank/DDBJ databases">
        <title>Rethinking Asexuality: The Enigmatic Case of Functional Sexual Genes in Lepraria (Stereocaulaceae).</title>
        <authorList>
            <person name="Doellman M."/>
            <person name="Sun Y."/>
            <person name="Barcenas-Pena A."/>
            <person name="Lumbsch H.T."/>
            <person name="Grewe F."/>
        </authorList>
    </citation>
    <scope>NUCLEOTIDE SEQUENCE [LARGE SCALE GENOMIC DNA]</scope>
    <source>
        <strain evidence="2 3">Mercado 3170</strain>
    </source>
</reference>
<protein>
    <submittedName>
        <fullName evidence="2">Uncharacterized protein</fullName>
    </submittedName>
</protein>
<keyword evidence="3" id="KW-1185">Reference proteome</keyword>
<evidence type="ECO:0000313" key="2">
    <source>
        <dbReference type="EMBL" id="KAL2046290.1"/>
    </source>
</evidence>
<accession>A0ABR4AM49</accession>
<organism evidence="2 3">
    <name type="scientific">Stereocaulon virgatum</name>
    <dbReference type="NCBI Taxonomy" id="373712"/>
    <lineage>
        <taxon>Eukaryota</taxon>
        <taxon>Fungi</taxon>
        <taxon>Dikarya</taxon>
        <taxon>Ascomycota</taxon>
        <taxon>Pezizomycotina</taxon>
        <taxon>Lecanoromycetes</taxon>
        <taxon>OSLEUM clade</taxon>
        <taxon>Lecanoromycetidae</taxon>
        <taxon>Lecanorales</taxon>
        <taxon>Lecanorineae</taxon>
        <taxon>Stereocaulaceae</taxon>
        <taxon>Stereocaulon</taxon>
    </lineage>
</organism>
<dbReference type="Proteomes" id="UP001590950">
    <property type="component" value="Unassembled WGS sequence"/>
</dbReference>
<gene>
    <name evidence="2" type="ORF">N7G274_001737</name>
</gene>
<evidence type="ECO:0000313" key="3">
    <source>
        <dbReference type="Proteomes" id="UP001590950"/>
    </source>
</evidence>